<reference evidence="4" key="1">
    <citation type="journal article" date="2019" name="Int. J. Syst. Evol. Microbiol.">
        <title>The Global Catalogue of Microorganisms (GCM) 10K type strain sequencing project: providing services to taxonomists for standard genome sequencing and annotation.</title>
        <authorList>
            <consortium name="The Broad Institute Genomics Platform"/>
            <consortium name="The Broad Institute Genome Sequencing Center for Infectious Disease"/>
            <person name="Wu L."/>
            <person name="Ma J."/>
        </authorList>
    </citation>
    <scope>NUCLEOTIDE SEQUENCE [LARGE SCALE GENOMIC DNA]</scope>
    <source>
        <strain evidence="4">KCTC 42456</strain>
    </source>
</reference>
<keyword evidence="1" id="KW-0732">Signal</keyword>
<dbReference type="EMBL" id="JBHULV010000025">
    <property type="protein sequence ID" value="MFD2731736.1"/>
    <property type="molecule type" value="Genomic_DNA"/>
</dbReference>
<protein>
    <submittedName>
        <fullName evidence="3">ABC transporter substrate-binding protein</fullName>
    </submittedName>
</protein>
<keyword evidence="4" id="KW-1185">Reference proteome</keyword>
<dbReference type="NCBIfam" id="NF038402">
    <property type="entry name" value="TroA_like"/>
    <property type="match status" value="1"/>
</dbReference>
<dbReference type="InterPro" id="IPR050902">
    <property type="entry name" value="ABC_Transporter_SBP"/>
</dbReference>
<dbReference type="RefSeq" id="WP_379042078.1">
    <property type="nucleotide sequence ID" value="NZ_JBHSKW010000019.1"/>
</dbReference>
<gene>
    <name evidence="3" type="ORF">ACFSSE_08450</name>
</gene>
<proteinExistence type="predicted"/>
<dbReference type="InterPro" id="IPR054828">
    <property type="entry name" value="Vit_B12_bind_prot"/>
</dbReference>
<dbReference type="InterPro" id="IPR002491">
    <property type="entry name" value="ABC_transptr_periplasmic_BD"/>
</dbReference>
<evidence type="ECO:0000313" key="3">
    <source>
        <dbReference type="EMBL" id="MFD2731736.1"/>
    </source>
</evidence>
<feature type="domain" description="Fe/B12 periplasmic-binding" evidence="2">
    <location>
        <begin position="19"/>
        <end position="262"/>
    </location>
</feature>
<dbReference type="SUPFAM" id="SSF53807">
    <property type="entry name" value="Helical backbone' metal receptor"/>
    <property type="match status" value="1"/>
</dbReference>
<evidence type="ECO:0000256" key="1">
    <source>
        <dbReference type="ARBA" id="ARBA00022729"/>
    </source>
</evidence>
<dbReference type="Proteomes" id="UP001597546">
    <property type="component" value="Unassembled WGS sequence"/>
</dbReference>
<dbReference type="PANTHER" id="PTHR30535">
    <property type="entry name" value="VITAMIN B12-BINDING PROTEIN"/>
    <property type="match status" value="1"/>
</dbReference>
<dbReference type="Gene3D" id="3.40.50.1980">
    <property type="entry name" value="Nitrogenase molybdenum iron protein domain"/>
    <property type="match status" value="2"/>
</dbReference>
<dbReference type="PROSITE" id="PS50983">
    <property type="entry name" value="FE_B12_PBP"/>
    <property type="match status" value="1"/>
</dbReference>
<evidence type="ECO:0000259" key="2">
    <source>
        <dbReference type="PROSITE" id="PS50983"/>
    </source>
</evidence>
<evidence type="ECO:0000313" key="4">
    <source>
        <dbReference type="Proteomes" id="UP001597546"/>
    </source>
</evidence>
<sequence>MIFIDQLSKEIEIKYPPKRIISLVPSQTELLFDLGLNEEIVGVTKFCIHPKDKVKQATKIGGTKKLDIDKIRQLKPDLIIGNKEENQKEDIELLMQEFPVWMSDIYNLEDALNMILGIGALVCKKAEAKFIIDDIENSFSNLLLSIKNKPRKKAAYFIWKAPNMLAGSNTYINEMLKYCGLQNIVEQQRYPSFTTDELLNLQPEVVLLSSEPYPFTQKHVLAYKNIWPNAKVELVDGEMFSWYGSRLKLAANYFKQLNSNLF</sequence>
<comment type="caution">
    <text evidence="3">The sequence shown here is derived from an EMBL/GenBank/DDBJ whole genome shotgun (WGS) entry which is preliminary data.</text>
</comment>
<accession>A0ABW5TUB6</accession>
<dbReference type="Pfam" id="PF01497">
    <property type="entry name" value="Peripla_BP_2"/>
    <property type="match status" value="1"/>
</dbReference>
<dbReference type="PANTHER" id="PTHR30535:SF35">
    <property type="entry name" value="PERIPLASMIC BINDING PROTEIN"/>
    <property type="match status" value="1"/>
</dbReference>
<name>A0ABW5TUB6_9SPHI</name>
<organism evidence="3 4">
    <name type="scientific">Pedobacter alpinus</name>
    <dbReference type="NCBI Taxonomy" id="1590643"/>
    <lineage>
        <taxon>Bacteria</taxon>
        <taxon>Pseudomonadati</taxon>
        <taxon>Bacteroidota</taxon>
        <taxon>Sphingobacteriia</taxon>
        <taxon>Sphingobacteriales</taxon>
        <taxon>Sphingobacteriaceae</taxon>
        <taxon>Pedobacter</taxon>
    </lineage>
</organism>